<evidence type="ECO:0008006" key="4">
    <source>
        <dbReference type="Google" id="ProtNLM"/>
    </source>
</evidence>
<dbReference type="Proteomes" id="UP000615003">
    <property type="component" value="Unassembled WGS sequence"/>
</dbReference>
<keyword evidence="1" id="KW-1133">Transmembrane helix</keyword>
<feature type="transmembrane region" description="Helical" evidence="1">
    <location>
        <begin position="86"/>
        <end position="111"/>
    </location>
</feature>
<organism evidence="2 3">
    <name type="scientific">Pseudoalteromonas carrageenovora IAM 12662</name>
    <dbReference type="NCBI Taxonomy" id="1314868"/>
    <lineage>
        <taxon>Bacteria</taxon>
        <taxon>Pseudomonadati</taxon>
        <taxon>Pseudomonadota</taxon>
        <taxon>Gammaproteobacteria</taxon>
        <taxon>Alteromonadales</taxon>
        <taxon>Pseudoalteromonadaceae</taxon>
        <taxon>Pseudoalteromonas</taxon>
    </lineage>
</organism>
<dbReference type="EMBL" id="AQGW01000020">
    <property type="protein sequence ID" value="MBE0383186.1"/>
    <property type="molecule type" value="Genomic_DNA"/>
</dbReference>
<evidence type="ECO:0000313" key="2">
    <source>
        <dbReference type="EMBL" id="MBE0383186.1"/>
    </source>
</evidence>
<reference evidence="2 3" key="1">
    <citation type="submission" date="2015-06" db="EMBL/GenBank/DDBJ databases">
        <title>Genome sequence of Pseudoalteromonas carrageenovora.</title>
        <authorList>
            <person name="Xie B.-B."/>
            <person name="Rong J.-C."/>
            <person name="Qin Q.-L."/>
            <person name="Zhang Y.-Z."/>
        </authorList>
    </citation>
    <scope>NUCLEOTIDE SEQUENCE [LARGE SCALE GENOMIC DNA]</scope>
    <source>
        <strain evidence="2 3">IAM 12662</strain>
    </source>
</reference>
<keyword evidence="1" id="KW-0812">Transmembrane</keyword>
<feature type="transmembrane region" description="Helical" evidence="1">
    <location>
        <begin position="148"/>
        <end position="168"/>
    </location>
</feature>
<evidence type="ECO:0000256" key="1">
    <source>
        <dbReference type="SAM" id="Phobius"/>
    </source>
</evidence>
<feature type="transmembrane region" description="Helical" evidence="1">
    <location>
        <begin position="285"/>
        <end position="306"/>
    </location>
</feature>
<dbReference type="Pfam" id="PF10129">
    <property type="entry name" value="OpgC_C"/>
    <property type="match status" value="1"/>
</dbReference>
<feature type="transmembrane region" description="Helical" evidence="1">
    <location>
        <begin position="188"/>
        <end position="208"/>
    </location>
</feature>
<protein>
    <recommendedName>
        <fullName evidence="4">Acyltransferase 3 domain-containing protein</fullName>
    </recommendedName>
</protein>
<proteinExistence type="predicted"/>
<feature type="transmembrane region" description="Helical" evidence="1">
    <location>
        <begin position="220"/>
        <end position="239"/>
    </location>
</feature>
<feature type="transmembrane region" description="Helical" evidence="1">
    <location>
        <begin position="123"/>
        <end position="141"/>
    </location>
</feature>
<dbReference type="RefSeq" id="WP_104642614.1">
    <property type="nucleotide sequence ID" value="NZ_AQGW01000020.1"/>
</dbReference>
<dbReference type="InterPro" id="IPR014550">
    <property type="entry name" value="UCP028704_OpgC"/>
</dbReference>
<comment type="caution">
    <text evidence="2">The sequence shown here is derived from an EMBL/GenBank/DDBJ whole genome shotgun (WGS) entry which is preliminary data.</text>
</comment>
<accession>A0ABR9ERK6</accession>
<sequence length="350" mass="40704">MTTIKKKRIVGFDIARGIAILLAMLSHTFTALNYSPAMEVNLLVRSSTPTFIVVFGFFLYLLYYPKIVKNDFYYVKTKLWGRSLQCYLLYFFTCSIWAYVNDFSFIYFIRLTLFLSSTPFTDILRFYAILFFISPYLLMLLNSQYRLFLIPIIMIPHILIYFIPLPSLDFIPYGVYISTLLYGGGNVIAGPSILHSLIFVFLGVYIAKTFHGNSLFNNKYILLIMILSLITILILPASFKDFSSMKFRNSNAFEYFVFSAFMSLIVIELSLFFAKNLKGLFFEPILVVSRSSLVLFCYGNSVLYVLYKQYDISNALIILIFSIFYMICRFEFLLPKFDVNKFLLKPRGNI</sequence>
<feature type="transmembrane region" description="Helical" evidence="1">
    <location>
        <begin position="255"/>
        <end position="273"/>
    </location>
</feature>
<feature type="transmembrane region" description="Helical" evidence="1">
    <location>
        <begin position="12"/>
        <end position="34"/>
    </location>
</feature>
<gene>
    <name evidence="2" type="ORF">PCARR_a1488</name>
</gene>
<feature type="transmembrane region" description="Helical" evidence="1">
    <location>
        <begin position="312"/>
        <end position="334"/>
    </location>
</feature>
<evidence type="ECO:0000313" key="3">
    <source>
        <dbReference type="Proteomes" id="UP000615003"/>
    </source>
</evidence>
<dbReference type="GeneID" id="93663507"/>
<keyword evidence="3" id="KW-1185">Reference proteome</keyword>
<keyword evidence="1" id="KW-0472">Membrane</keyword>
<feature type="transmembrane region" description="Helical" evidence="1">
    <location>
        <begin position="46"/>
        <end position="65"/>
    </location>
</feature>
<name>A0ABR9ERK6_PSEVC</name>